<dbReference type="InterPro" id="IPR008869">
    <property type="entry name" value="MlaC/ttg2D"/>
</dbReference>
<dbReference type="PANTHER" id="PTHR36573:SF1">
    <property type="entry name" value="INTERMEMBRANE PHOSPHOLIPID TRANSPORT SYSTEM BINDING PROTEIN MLAC"/>
    <property type="match status" value="1"/>
</dbReference>
<feature type="signal peptide" evidence="1">
    <location>
        <begin position="1"/>
        <end position="23"/>
    </location>
</feature>
<dbReference type="EMBL" id="PHRB01000035">
    <property type="protein sequence ID" value="PJO63157.1"/>
    <property type="molecule type" value="Genomic_DNA"/>
</dbReference>
<keyword evidence="1" id="KW-0732">Signal</keyword>
<dbReference type="Pfam" id="PF05494">
    <property type="entry name" value="MlaC"/>
    <property type="match status" value="1"/>
</dbReference>
<dbReference type="Proteomes" id="UP000030475">
    <property type="component" value="Unassembled WGS sequence"/>
</dbReference>
<gene>
    <name evidence="3" type="ORF">CWD88_27600</name>
    <name evidence="2" type="ORF">Y036_2305</name>
</gene>
<organism evidence="2 4">
    <name type="scientific">Burkholderia pseudomallei</name>
    <name type="common">Pseudomonas pseudomallei</name>
    <dbReference type="NCBI Taxonomy" id="28450"/>
    <lineage>
        <taxon>Bacteria</taxon>
        <taxon>Pseudomonadati</taxon>
        <taxon>Pseudomonadota</taxon>
        <taxon>Betaproteobacteria</taxon>
        <taxon>Burkholderiales</taxon>
        <taxon>Burkholderiaceae</taxon>
        <taxon>Burkholderia</taxon>
        <taxon>pseudomallei group</taxon>
    </lineage>
</organism>
<evidence type="ECO:0000313" key="5">
    <source>
        <dbReference type="Proteomes" id="UP000231878"/>
    </source>
</evidence>
<protein>
    <submittedName>
        <fullName evidence="3">Toluene tolerance protein</fullName>
    </submittedName>
    <submittedName>
        <fullName evidence="2">Toluene tolerance, Ttg2 family protein</fullName>
    </submittedName>
</protein>
<evidence type="ECO:0000256" key="1">
    <source>
        <dbReference type="SAM" id="SignalP"/>
    </source>
</evidence>
<dbReference type="GeneID" id="93061763"/>
<comment type="caution">
    <text evidence="2">The sequence shown here is derived from an EMBL/GenBank/DDBJ whole genome shotgun (WGS) entry which is preliminary data.</text>
</comment>
<dbReference type="Gene3D" id="3.10.450.50">
    <property type="match status" value="1"/>
</dbReference>
<name>A0A069B967_BURPE</name>
<accession>A0A069B967</accession>
<dbReference type="OMA" id="FTEYTDQ"/>
<dbReference type="Proteomes" id="UP000231878">
    <property type="component" value="Unassembled WGS sequence"/>
</dbReference>
<dbReference type="PANTHER" id="PTHR36573">
    <property type="entry name" value="INTERMEMBRANE PHOSPHOLIPID TRANSPORT SYSTEM BINDING PROTEIN MLAC"/>
    <property type="match status" value="1"/>
</dbReference>
<evidence type="ECO:0000313" key="3">
    <source>
        <dbReference type="EMBL" id="PJO63157.1"/>
    </source>
</evidence>
<dbReference type="EMBL" id="JQIM01000010">
    <property type="protein sequence ID" value="KGX06055.1"/>
    <property type="molecule type" value="Genomic_DNA"/>
</dbReference>
<proteinExistence type="predicted"/>
<reference evidence="2 4" key="1">
    <citation type="submission" date="2014-08" db="EMBL/GenBank/DDBJ databases">
        <authorList>
            <person name="Bunnell A."/>
            <person name="Chain P.S."/>
            <person name="Chertkov O."/>
            <person name="Currie B.J."/>
            <person name="Daligault H.E."/>
            <person name="Davenport K.W."/>
            <person name="Davis C."/>
            <person name="Gleasner C.D."/>
            <person name="Johnson S.L."/>
            <person name="Kaestli M."/>
            <person name="Koren S."/>
            <person name="Kunde Y.A."/>
            <person name="Mayo M."/>
            <person name="McMurry K.K."/>
            <person name="Price E.P."/>
            <person name="Reitenga K.G."/>
            <person name="Robison R."/>
            <person name="Rosovitz M.J."/>
            <person name="Sarovich D.S."/>
            <person name="Teshima H."/>
        </authorList>
    </citation>
    <scope>NUCLEOTIDE SEQUENCE [LARGE SCALE GENOMIC DNA]</scope>
    <source>
        <strain evidence="2 4">MSHR44</strain>
    </source>
</reference>
<feature type="chain" id="PRO_5015027539" evidence="1">
    <location>
        <begin position="24"/>
        <end position="210"/>
    </location>
</feature>
<evidence type="ECO:0000313" key="2">
    <source>
        <dbReference type="EMBL" id="KGX06055.1"/>
    </source>
</evidence>
<dbReference type="PIRSF" id="PIRSF004649">
    <property type="entry name" value="MlaC"/>
    <property type="match status" value="1"/>
</dbReference>
<dbReference type="AlphaFoldDB" id="A0A069B967"/>
<evidence type="ECO:0000313" key="4">
    <source>
        <dbReference type="Proteomes" id="UP000030475"/>
    </source>
</evidence>
<dbReference type="OrthoDB" id="9798905at2"/>
<dbReference type="RefSeq" id="WP_004521933.1">
    <property type="nucleotide sequence ID" value="NZ_AP028071.1"/>
</dbReference>
<sequence length="210" mass="23703">MKKLFLIPVLAALFSFGAAAAHAEVDQSNPQALIKSATQQVLDEVRTQTIKQGDTARIMTIVNKDILPYTDFRRTTQLAMGRNWRTATPAQQQQVIEQFKQLLIRTYSGALAQLKPDQQIQYPPFRADADATDVVVRTVAMNNGQPVQIDYRLYKTAQGWRVYDLNVLGAWLIQTYQQQFSEKIQQSGVEGLIQFLTERNQQLASGKQAS</sequence>
<dbReference type="Gene3D" id="1.10.10.640">
    <property type="entry name" value="phospholipid-binding protein"/>
    <property type="match status" value="1"/>
</dbReference>
<reference evidence="3 5" key="2">
    <citation type="submission" date="2017-11" db="EMBL/GenBank/DDBJ databases">
        <title>Molecular characterization of Burkholderia pseudomallei and closely related isolates from Vietnam.</title>
        <authorList>
            <person name="Ustinov D.V."/>
            <person name="Antonov A.S."/>
            <person name="Avdusheva E.F."/>
            <person name="Shpak I.M."/>
            <person name="Zakharova I.B."/>
            <person name="Thi L.A."/>
            <person name="Teteryatnikova N."/>
            <person name="Lopasteyskaya Y.A."/>
            <person name="Kuzyutina J.A."/>
            <person name="Ngo T.N."/>
            <person name="Victorov D.V."/>
        </authorList>
    </citation>
    <scope>NUCLEOTIDE SEQUENCE [LARGE SCALE GENOMIC DNA]</scope>
    <source>
        <strain evidence="3 5">V1512</strain>
    </source>
</reference>